<evidence type="ECO:0000313" key="3">
    <source>
        <dbReference type="Proteomes" id="UP000262832"/>
    </source>
</evidence>
<name>A0ABM6YXI7_9VIBR</name>
<dbReference type="RefSeq" id="WP_128812492.1">
    <property type="nucleotide sequence ID" value="NZ_CP032094.1"/>
</dbReference>
<dbReference type="EMBL" id="CP032094">
    <property type="protein sequence ID" value="AXY02578.1"/>
    <property type="molecule type" value="Genomic_DNA"/>
</dbReference>
<feature type="domain" description="SMODS-associated and fused to various effectors" evidence="1">
    <location>
        <begin position="333"/>
        <end position="513"/>
    </location>
</feature>
<keyword evidence="3" id="KW-1185">Reference proteome</keyword>
<protein>
    <submittedName>
        <fullName evidence="2">SAVED domain-containing protein</fullName>
    </submittedName>
</protein>
<proteinExistence type="predicted"/>
<reference evidence="2 3" key="1">
    <citation type="submission" date="2018-08" db="EMBL/GenBank/DDBJ databases">
        <title>Genomic taxonomy of the Vibrionaceae family.</title>
        <authorList>
            <person name="Gomez-Gil B."/>
            <person name="Tanaka M."/>
            <person name="Sawabe T."/>
            <person name="Enciso-Ibarra K."/>
        </authorList>
    </citation>
    <scope>NUCLEOTIDE SEQUENCE [LARGE SCALE GENOMIC DNA]</scope>
    <source>
        <strain evidence="2 3">CAIM 1831</strain>
    </source>
</reference>
<organism evidence="2 3">
    <name type="scientific">Vibrio alfacsensis</name>
    <dbReference type="NCBI Taxonomy" id="1074311"/>
    <lineage>
        <taxon>Bacteria</taxon>
        <taxon>Pseudomonadati</taxon>
        <taxon>Pseudomonadota</taxon>
        <taxon>Gammaproteobacteria</taxon>
        <taxon>Vibrionales</taxon>
        <taxon>Vibrionaceae</taxon>
        <taxon>Vibrio</taxon>
    </lineage>
</organism>
<dbReference type="NCBIfam" id="NF033611">
    <property type="entry name" value="SAVED"/>
    <property type="match status" value="1"/>
</dbReference>
<evidence type="ECO:0000313" key="2">
    <source>
        <dbReference type="EMBL" id="AXY02578.1"/>
    </source>
</evidence>
<evidence type="ECO:0000259" key="1">
    <source>
        <dbReference type="Pfam" id="PF18145"/>
    </source>
</evidence>
<sequence>MGNKAEQFCNQAASSPLDSEDTFHSYLDNLRKLVTWEQVGVLTDEGNRNIVVLLMLGEELSATLRLCFEPKLTALCIKNLASEQRNITYRCIQGYTITSDDLLHLESIKRIWFKASAQGTELNLDEVEPLFVRFESERKKIGRGPDFTKPTKETVWRDSFGRCMFAGCGEKLDYDEVSGTSGNYAYLAHNVASSEQGARGITMLSEELSDNPNNVLLLCDKHHRLIDKVAASDYPASVLSTMRSEFSTVANSLLDGLKNQPIPVYAVLWPVNSQTVSPPSYLQIANSLSVIKRRMYQQINVLSNNEELLTDSPETFWSVMPIVINTAADKIIQQTKDFGFNAALFGFGPTSALIGLGAKIGNKNSVTPMLRFRESGSWIWPAIEPVGEFYDIEGLENLGSGTDFIINIALTAEPESLVEASKSVCKSTGAQIITIRAKKLFMGNGAIPHPEDGKAFTTALQSLFHKLKSTYGAQTIHLFPCASNAASVFIGQAYDTHHPKVIVYDFDNGTMVPRLSLENENHKCSVSVVR</sequence>
<dbReference type="Pfam" id="PF18145">
    <property type="entry name" value="SAVED"/>
    <property type="match status" value="1"/>
</dbReference>
<gene>
    <name evidence="2" type="ORF">D1115_16185</name>
</gene>
<dbReference type="InterPro" id="IPR040836">
    <property type="entry name" value="SAVED"/>
</dbReference>
<dbReference type="Proteomes" id="UP000262832">
    <property type="component" value="Chromosome II"/>
</dbReference>
<accession>A0ABM6YXI7</accession>